<dbReference type="Gene3D" id="2.20.28.10">
    <property type="match status" value="2"/>
</dbReference>
<dbReference type="InterPro" id="IPR024935">
    <property type="entry name" value="Rubredoxin_dom"/>
</dbReference>
<keyword evidence="3" id="KW-0479">Metal-binding</keyword>
<reference evidence="7" key="2">
    <citation type="journal article" date="2021" name="PeerJ">
        <title>Extensive microbial diversity within the chicken gut microbiome revealed by metagenomics and culture.</title>
        <authorList>
            <person name="Gilroy R."/>
            <person name="Ravi A."/>
            <person name="Getino M."/>
            <person name="Pursley I."/>
            <person name="Horton D.L."/>
            <person name="Alikhan N.F."/>
            <person name="Baker D."/>
            <person name="Gharbi K."/>
            <person name="Hall N."/>
            <person name="Watson M."/>
            <person name="Adriaenssens E.M."/>
            <person name="Foster-Nyarko E."/>
            <person name="Jarju S."/>
            <person name="Secka A."/>
            <person name="Antonio M."/>
            <person name="Oren A."/>
            <person name="Chaudhuri R.R."/>
            <person name="La Ragione R."/>
            <person name="Hildebrand F."/>
            <person name="Pallen M.J."/>
        </authorList>
    </citation>
    <scope>NUCLEOTIDE SEQUENCE</scope>
    <source>
        <strain evidence="7">CHK195-11698</strain>
    </source>
</reference>
<dbReference type="EMBL" id="DVMJ01000007">
    <property type="protein sequence ID" value="HIU12615.1"/>
    <property type="molecule type" value="Genomic_DNA"/>
</dbReference>
<dbReference type="SUPFAM" id="SSF57802">
    <property type="entry name" value="Rubredoxin-like"/>
    <property type="match status" value="2"/>
</dbReference>
<evidence type="ECO:0000256" key="4">
    <source>
        <dbReference type="ARBA" id="ARBA00022982"/>
    </source>
</evidence>
<gene>
    <name evidence="7" type="ORF">IAD15_00870</name>
</gene>
<keyword evidence="4" id="KW-0249">Electron transport</keyword>
<dbReference type="Pfam" id="PF21349">
    <property type="entry name" value="RUBY_RBDX"/>
    <property type="match status" value="1"/>
</dbReference>
<feature type="domain" description="Rubredoxin-like" evidence="6">
    <location>
        <begin position="3"/>
        <end position="46"/>
    </location>
</feature>
<dbReference type="PANTHER" id="PTHR48136:SF1">
    <property type="entry name" value="RUBREDOXIN-LIKE SUPERFAMILY PROTEIN"/>
    <property type="match status" value="1"/>
</dbReference>
<keyword evidence="2" id="KW-0813">Transport</keyword>
<comment type="caution">
    <text evidence="7">The sequence shown here is derived from an EMBL/GenBank/DDBJ whole genome shotgun (WGS) entry which is preliminary data.</text>
</comment>
<protein>
    <submittedName>
        <fullName evidence="7">Rubredoxin</fullName>
    </submittedName>
</protein>
<dbReference type="Proteomes" id="UP000824175">
    <property type="component" value="Unassembled WGS sequence"/>
</dbReference>
<dbReference type="PROSITE" id="PS50903">
    <property type="entry name" value="RUBREDOXIN_LIKE"/>
    <property type="match status" value="1"/>
</dbReference>
<dbReference type="InterPro" id="IPR024934">
    <property type="entry name" value="Rubredoxin-like_dom"/>
</dbReference>
<dbReference type="AlphaFoldDB" id="A0A9D1HLB8"/>
<evidence type="ECO:0000313" key="7">
    <source>
        <dbReference type="EMBL" id="HIU12615.1"/>
    </source>
</evidence>
<dbReference type="Pfam" id="PF00301">
    <property type="entry name" value="Rubredoxin"/>
    <property type="match status" value="1"/>
</dbReference>
<reference evidence="7" key="1">
    <citation type="submission" date="2020-10" db="EMBL/GenBank/DDBJ databases">
        <authorList>
            <person name="Gilroy R."/>
        </authorList>
    </citation>
    <scope>NUCLEOTIDE SEQUENCE</scope>
    <source>
        <strain evidence="7">CHK195-11698</strain>
    </source>
</reference>
<keyword evidence="5" id="KW-0408">Iron</keyword>
<accession>A0A9D1HLB8</accession>
<dbReference type="CDD" id="cd00730">
    <property type="entry name" value="rubredoxin"/>
    <property type="match status" value="1"/>
</dbReference>
<evidence type="ECO:0000256" key="3">
    <source>
        <dbReference type="ARBA" id="ARBA00022723"/>
    </source>
</evidence>
<name>A0A9D1HLB8_9FIRM</name>
<dbReference type="PANTHER" id="PTHR48136">
    <property type="entry name" value="RUBREDOXIN-LIKE SUPERFAMILY PROTEIN"/>
    <property type="match status" value="1"/>
</dbReference>
<evidence type="ECO:0000259" key="6">
    <source>
        <dbReference type="PROSITE" id="PS50903"/>
    </source>
</evidence>
<dbReference type="GO" id="GO:0005506">
    <property type="term" value="F:iron ion binding"/>
    <property type="evidence" value="ECO:0007669"/>
    <property type="project" value="InterPro"/>
</dbReference>
<evidence type="ECO:0000256" key="2">
    <source>
        <dbReference type="ARBA" id="ARBA00022448"/>
    </source>
</evidence>
<dbReference type="InterPro" id="IPR048574">
    <property type="entry name" value="RUBY_RBDX"/>
</dbReference>
<evidence type="ECO:0000256" key="5">
    <source>
        <dbReference type="ARBA" id="ARBA00023004"/>
    </source>
</evidence>
<organism evidence="7 8">
    <name type="scientific">Candidatus Fimiplasma intestinipullorum</name>
    <dbReference type="NCBI Taxonomy" id="2840825"/>
    <lineage>
        <taxon>Bacteria</taxon>
        <taxon>Bacillati</taxon>
        <taxon>Bacillota</taxon>
        <taxon>Clostridia</taxon>
        <taxon>Eubacteriales</taxon>
        <taxon>Candidatus Fimiplasma</taxon>
    </lineage>
</organism>
<proteinExistence type="predicted"/>
<evidence type="ECO:0000256" key="1">
    <source>
        <dbReference type="ARBA" id="ARBA00001965"/>
    </source>
</evidence>
<sequence>MMSKVYVCPICGYTYDPDKEGIPFEELPSSWVCPWCKAPKALFEERSLEPEPEEQHTVQPVKEEIRPLNYLEAAVLCSNLARGCEKQYLFEEADHFNALAAHFEKLEPVPTEGTVTLMKECLQEDLTHYQPALRQEAQAAKDRGVLRALTWQEKVTMLLESLLVRYETEGETMLEGVPIYVCSICGFIYVGDDVPEICPVCKVPGWKLTKIEGGDFR</sequence>
<comment type="cofactor">
    <cofactor evidence="1">
        <name>Fe(3+)</name>
        <dbReference type="ChEBI" id="CHEBI:29034"/>
    </cofactor>
</comment>
<evidence type="ECO:0000313" key="8">
    <source>
        <dbReference type="Proteomes" id="UP000824175"/>
    </source>
</evidence>